<keyword evidence="2" id="KW-1185">Reference proteome</keyword>
<accession>A0ABN8J3R5</accession>
<reference evidence="1" key="1">
    <citation type="submission" date="2022-03" db="EMBL/GenBank/DDBJ databases">
        <authorList>
            <person name="Martin H S."/>
        </authorList>
    </citation>
    <scope>NUCLEOTIDE SEQUENCE</scope>
</reference>
<sequence length="190" mass="21537">MSRLPSREGARQKRDVEDRGYSWKRLLSLSYAKCNHVESGIKTTENDAEGLGDDSHRLFPALDELATTRPTGRPCLQLLVTVNLAASSALWHNPSLFQLFRQRSEYAFRYGLKCTAFTLRKCLSQAKIGQAFENQRWPPERGKINSPYCDGVFAGNYFGFNLSLERQHPLDVDPSIKPCIVQDYNGFACN</sequence>
<protein>
    <submittedName>
        <fullName evidence="1">Uncharacterized protein</fullName>
    </submittedName>
</protein>
<organism evidence="1 2">
    <name type="scientific">Iphiclides podalirius</name>
    <name type="common">scarce swallowtail</name>
    <dbReference type="NCBI Taxonomy" id="110791"/>
    <lineage>
        <taxon>Eukaryota</taxon>
        <taxon>Metazoa</taxon>
        <taxon>Ecdysozoa</taxon>
        <taxon>Arthropoda</taxon>
        <taxon>Hexapoda</taxon>
        <taxon>Insecta</taxon>
        <taxon>Pterygota</taxon>
        <taxon>Neoptera</taxon>
        <taxon>Endopterygota</taxon>
        <taxon>Lepidoptera</taxon>
        <taxon>Glossata</taxon>
        <taxon>Ditrysia</taxon>
        <taxon>Papilionoidea</taxon>
        <taxon>Papilionidae</taxon>
        <taxon>Papilioninae</taxon>
        <taxon>Iphiclides</taxon>
    </lineage>
</organism>
<feature type="non-terminal residue" evidence="1">
    <location>
        <position position="190"/>
    </location>
</feature>
<proteinExistence type="predicted"/>
<name>A0ABN8J3R5_9NEOP</name>
<evidence type="ECO:0000313" key="1">
    <source>
        <dbReference type="EMBL" id="CAH2073281.1"/>
    </source>
</evidence>
<dbReference type="Proteomes" id="UP000837857">
    <property type="component" value="Chromosome 7"/>
</dbReference>
<gene>
    <name evidence="1" type="ORF">IPOD504_LOCUS15566</name>
</gene>
<dbReference type="EMBL" id="OW152819">
    <property type="protein sequence ID" value="CAH2073281.1"/>
    <property type="molecule type" value="Genomic_DNA"/>
</dbReference>
<evidence type="ECO:0000313" key="2">
    <source>
        <dbReference type="Proteomes" id="UP000837857"/>
    </source>
</evidence>